<dbReference type="PANTHER" id="PTHR11177">
    <property type="entry name" value="CHITINASE"/>
    <property type="match status" value="1"/>
</dbReference>
<keyword evidence="4" id="KW-0812">Transmembrane</keyword>
<evidence type="ECO:0000313" key="7">
    <source>
        <dbReference type="Proteomes" id="UP000492821"/>
    </source>
</evidence>
<keyword evidence="4" id="KW-0472">Membrane</keyword>
<dbReference type="PROSITE" id="PS50940">
    <property type="entry name" value="CHIT_BIND_II"/>
    <property type="match status" value="1"/>
</dbReference>
<dbReference type="PROSITE" id="PS51910">
    <property type="entry name" value="GH18_2"/>
    <property type="match status" value="1"/>
</dbReference>
<dbReference type="WBParaSite" id="Pan_g11179.t1">
    <property type="protein sequence ID" value="Pan_g11179.t1"/>
    <property type="gene ID" value="Pan_g11179"/>
</dbReference>
<keyword evidence="7" id="KW-1185">Reference proteome</keyword>
<dbReference type="SMART" id="SM00494">
    <property type="entry name" value="ChtBD2"/>
    <property type="match status" value="1"/>
</dbReference>
<dbReference type="SUPFAM" id="SSF54556">
    <property type="entry name" value="Chitinase insertion domain"/>
    <property type="match status" value="1"/>
</dbReference>
<keyword evidence="2" id="KW-0147">Chitin-binding</keyword>
<dbReference type="InterPro" id="IPR036508">
    <property type="entry name" value="Chitin-bd_dom_sf"/>
</dbReference>
<evidence type="ECO:0000256" key="2">
    <source>
        <dbReference type="ARBA" id="ARBA00022669"/>
    </source>
</evidence>
<sequence>MLRPCLPPSVDLTIRVYKRGKIGGGGHFCRNMTSRTLLLLAALLGLGAAELIMPCYITNFAQYRPGIGRYVPENYQAGLCTHVFFGFGTIEPENGTAIASDPAIDLTYNNIPGFYGRINNLKAKQPGLKTVLSFGGPVTPAWKFIRMATDATRRANFIATALNLVKTYGFNGIDIIWQYPSSADKAHYTLLIQELKAAAGSDLLVTAAVSGKKDVIESSYDVKALSLLLDFVNVLTFDYATPYDRNVGLSAPLETSTLYSVSGGLNLWTVYGFNKSQILMGVATYNPDWILVNPNYIGVGSAGTPGVAYPFTSSYGYAAYYEMCSIIPLARRFWSVIERVPFMVYGSLWFSYEDAQSIAIKMKYVRDEGFGGAFVANIDLDDFTGLCPGHQQYPIASAVKYGLFSAPSTSKPSEAPVTLPPAPTQKPTQSPSPAQPSVPTQKPASASPLLPTTQKPSPFVPPSPAPDFHCPHRGYFPNPKDCSTFYWCGDNGIAWLMPCAPGSFWDQSRQSCHNSPDGKCFQKAADEKLEMPYNKFI</sequence>
<dbReference type="InterPro" id="IPR002557">
    <property type="entry name" value="Chitin-bd_dom"/>
</dbReference>
<dbReference type="GO" id="GO:0005975">
    <property type="term" value="P:carbohydrate metabolic process"/>
    <property type="evidence" value="ECO:0007669"/>
    <property type="project" value="InterPro"/>
</dbReference>
<dbReference type="SMART" id="SM00636">
    <property type="entry name" value="Glyco_18"/>
    <property type="match status" value="1"/>
</dbReference>
<feature type="region of interest" description="Disordered" evidence="3">
    <location>
        <begin position="410"/>
        <end position="464"/>
    </location>
</feature>
<dbReference type="GO" id="GO:0004568">
    <property type="term" value="F:chitinase activity"/>
    <property type="evidence" value="ECO:0007669"/>
    <property type="project" value="TreeGrafter"/>
</dbReference>
<name>A0A7E4UPC9_PANRE</name>
<proteinExistence type="inferred from homology"/>
<dbReference type="PANTHER" id="PTHR11177:SF400">
    <property type="entry name" value="ENDOCHITINASE-RELATED"/>
    <property type="match status" value="1"/>
</dbReference>
<feature type="compositionally biased region" description="Polar residues" evidence="3">
    <location>
        <begin position="425"/>
        <end position="455"/>
    </location>
</feature>
<dbReference type="InterPro" id="IPR029070">
    <property type="entry name" value="Chitinase_insertion_sf"/>
</dbReference>
<evidence type="ECO:0000256" key="1">
    <source>
        <dbReference type="ARBA" id="ARBA00009121"/>
    </source>
</evidence>
<feature type="transmembrane region" description="Helical" evidence="4">
    <location>
        <begin position="37"/>
        <end position="59"/>
    </location>
</feature>
<dbReference type="GO" id="GO:0005576">
    <property type="term" value="C:extracellular region"/>
    <property type="evidence" value="ECO:0007669"/>
    <property type="project" value="InterPro"/>
</dbReference>
<dbReference type="Pfam" id="PF01607">
    <property type="entry name" value="CBM_14"/>
    <property type="match status" value="1"/>
</dbReference>
<keyword evidence="4" id="KW-1133">Transmembrane helix</keyword>
<dbReference type="Gene3D" id="2.170.140.10">
    <property type="entry name" value="Chitin binding domain"/>
    <property type="match status" value="1"/>
</dbReference>
<feature type="domain" description="GH18" evidence="6">
    <location>
        <begin position="51"/>
        <end position="406"/>
    </location>
</feature>
<evidence type="ECO:0000259" key="6">
    <source>
        <dbReference type="PROSITE" id="PS51910"/>
    </source>
</evidence>
<comment type="similarity">
    <text evidence="1">Belongs to the glycosyl hydrolase 18 family. Chitinase class II subfamily.</text>
</comment>
<organism evidence="7 8">
    <name type="scientific">Panagrellus redivivus</name>
    <name type="common">Microworm</name>
    <dbReference type="NCBI Taxonomy" id="6233"/>
    <lineage>
        <taxon>Eukaryota</taxon>
        <taxon>Metazoa</taxon>
        <taxon>Ecdysozoa</taxon>
        <taxon>Nematoda</taxon>
        <taxon>Chromadorea</taxon>
        <taxon>Rhabditida</taxon>
        <taxon>Tylenchina</taxon>
        <taxon>Panagrolaimomorpha</taxon>
        <taxon>Panagrolaimoidea</taxon>
        <taxon>Panagrolaimidae</taxon>
        <taxon>Panagrellus</taxon>
    </lineage>
</organism>
<dbReference type="InterPro" id="IPR011583">
    <property type="entry name" value="Chitinase_II/V-like_cat"/>
</dbReference>
<accession>A0A7E4UPC9</accession>
<dbReference type="InterPro" id="IPR017853">
    <property type="entry name" value="GH"/>
</dbReference>
<dbReference type="Pfam" id="PF00704">
    <property type="entry name" value="Glyco_hydro_18"/>
    <property type="match status" value="1"/>
</dbReference>
<dbReference type="GO" id="GO:0008061">
    <property type="term" value="F:chitin binding"/>
    <property type="evidence" value="ECO:0007669"/>
    <property type="project" value="UniProtKB-KW"/>
</dbReference>
<dbReference type="GO" id="GO:0006032">
    <property type="term" value="P:chitin catabolic process"/>
    <property type="evidence" value="ECO:0007669"/>
    <property type="project" value="TreeGrafter"/>
</dbReference>
<dbReference type="SUPFAM" id="SSF51445">
    <property type="entry name" value="(Trans)glycosidases"/>
    <property type="match status" value="1"/>
</dbReference>
<reference evidence="8" key="2">
    <citation type="submission" date="2020-10" db="UniProtKB">
        <authorList>
            <consortium name="WormBaseParasite"/>
        </authorList>
    </citation>
    <scope>IDENTIFICATION</scope>
</reference>
<evidence type="ECO:0000313" key="8">
    <source>
        <dbReference type="WBParaSite" id="Pan_g11179.t1"/>
    </source>
</evidence>
<dbReference type="InterPro" id="IPR050314">
    <property type="entry name" value="Glycosyl_Hydrlase_18"/>
</dbReference>
<dbReference type="Gene3D" id="3.10.50.10">
    <property type="match status" value="1"/>
</dbReference>
<dbReference type="Proteomes" id="UP000492821">
    <property type="component" value="Unassembled WGS sequence"/>
</dbReference>
<protein>
    <submittedName>
        <fullName evidence="8">Chitin-binding type-2 domain-containing protein</fullName>
    </submittedName>
</protein>
<dbReference type="InterPro" id="IPR001223">
    <property type="entry name" value="Glyco_hydro18_cat"/>
</dbReference>
<dbReference type="AlphaFoldDB" id="A0A7E4UPC9"/>
<dbReference type="Gene3D" id="3.20.20.80">
    <property type="entry name" value="Glycosidases"/>
    <property type="match status" value="1"/>
</dbReference>
<dbReference type="SUPFAM" id="SSF57625">
    <property type="entry name" value="Invertebrate chitin-binding proteins"/>
    <property type="match status" value="1"/>
</dbReference>
<evidence type="ECO:0000256" key="4">
    <source>
        <dbReference type="SAM" id="Phobius"/>
    </source>
</evidence>
<evidence type="ECO:0000256" key="3">
    <source>
        <dbReference type="SAM" id="MobiDB-lite"/>
    </source>
</evidence>
<reference evidence="7" key="1">
    <citation type="journal article" date="2013" name="Genetics">
        <title>The draft genome and transcriptome of Panagrellus redivivus are shaped by the harsh demands of a free-living lifestyle.</title>
        <authorList>
            <person name="Srinivasan J."/>
            <person name="Dillman A.R."/>
            <person name="Macchietto M.G."/>
            <person name="Heikkinen L."/>
            <person name="Lakso M."/>
            <person name="Fracchia K.M."/>
            <person name="Antoshechkin I."/>
            <person name="Mortazavi A."/>
            <person name="Wong G."/>
            <person name="Sternberg P.W."/>
        </authorList>
    </citation>
    <scope>NUCLEOTIDE SEQUENCE [LARGE SCALE GENOMIC DNA]</scope>
    <source>
        <strain evidence="7">MT8872</strain>
    </source>
</reference>
<feature type="domain" description="Chitin-binding type-2" evidence="5">
    <location>
        <begin position="467"/>
        <end position="522"/>
    </location>
</feature>
<evidence type="ECO:0000259" key="5">
    <source>
        <dbReference type="PROSITE" id="PS50940"/>
    </source>
</evidence>